<gene>
    <name evidence="9" type="ORF">NDU88_004555</name>
</gene>
<feature type="transmembrane region" description="Helical" evidence="6">
    <location>
        <begin position="200"/>
        <end position="223"/>
    </location>
</feature>
<keyword evidence="2 6" id="KW-0812">Transmembrane</keyword>
<evidence type="ECO:0000313" key="10">
    <source>
        <dbReference type="Proteomes" id="UP001066276"/>
    </source>
</evidence>
<comment type="subcellular location">
    <subcellularLocation>
        <location evidence="1">Membrane</location>
    </subcellularLocation>
</comment>
<feature type="signal peptide" evidence="7">
    <location>
        <begin position="1"/>
        <end position="26"/>
    </location>
</feature>
<evidence type="ECO:0000256" key="1">
    <source>
        <dbReference type="ARBA" id="ARBA00004370"/>
    </source>
</evidence>
<keyword evidence="4 6" id="KW-0472">Membrane</keyword>
<evidence type="ECO:0000256" key="6">
    <source>
        <dbReference type="SAM" id="Phobius"/>
    </source>
</evidence>
<comment type="caution">
    <text evidence="9">The sequence shown here is derived from an EMBL/GenBank/DDBJ whole genome shotgun (WGS) entry which is preliminary data.</text>
</comment>
<reference evidence="9" key="1">
    <citation type="journal article" date="2022" name="bioRxiv">
        <title>Sequencing and chromosome-scale assembly of the giantPleurodeles waltlgenome.</title>
        <authorList>
            <person name="Brown T."/>
            <person name="Elewa A."/>
            <person name="Iarovenko S."/>
            <person name="Subramanian E."/>
            <person name="Araus A.J."/>
            <person name="Petzold A."/>
            <person name="Susuki M."/>
            <person name="Suzuki K.-i.T."/>
            <person name="Hayashi T."/>
            <person name="Toyoda A."/>
            <person name="Oliveira C."/>
            <person name="Osipova E."/>
            <person name="Leigh N.D."/>
            <person name="Simon A."/>
            <person name="Yun M.H."/>
        </authorList>
    </citation>
    <scope>NUCLEOTIDE SEQUENCE</scope>
    <source>
        <strain evidence="9">20211129_DDA</strain>
        <tissue evidence="9">Liver</tissue>
    </source>
</reference>
<sequence length="355" mass="39260">MELAREKTMSTITVFVLLLFPGSVWAAEDLVPKKTGIVGGSLTVHCNYSSRFIGYSQYWCKGTPWYLCSIAVESMGSEEEVREGRYSLKDLHEALTFTVTMTGLSLEDSGLYWCGTKKFGIDEMFRVKVTVSSADHNFKQIVEFPSTEKGVPATSLSLGTTALSLRWTDHEEISTTPGLSGTTAGDPGDVILSLASTVHFWSWVPAALLGILLLAAVSALIIFMNRNKYSELEDAQTEATIRLSTLPPEDILLNTLYAVVESPAGAKRKLLSSMIKGFPVSPFSDHCYEEMQCLCSEANRSTRSIVNRRRISALRTGYDDEGYTTVITPRDGGDVFYENVYYHQVVLLKKYGSLV</sequence>
<keyword evidence="10" id="KW-1185">Reference proteome</keyword>
<proteinExistence type="predicted"/>
<dbReference type="PANTHER" id="PTHR11860">
    <property type="entry name" value="POLYMERIC-IMMUNOGLOBULIN RECEPTOR"/>
    <property type="match status" value="1"/>
</dbReference>
<dbReference type="CDD" id="cd05716">
    <property type="entry name" value="IgV_pIgR_like"/>
    <property type="match status" value="1"/>
</dbReference>
<dbReference type="GO" id="GO:0004888">
    <property type="term" value="F:transmembrane signaling receptor activity"/>
    <property type="evidence" value="ECO:0007669"/>
    <property type="project" value="TreeGrafter"/>
</dbReference>
<keyword evidence="5" id="KW-1015">Disulfide bond</keyword>
<evidence type="ECO:0000259" key="8">
    <source>
        <dbReference type="SMART" id="SM00409"/>
    </source>
</evidence>
<dbReference type="SMART" id="SM00409">
    <property type="entry name" value="IG"/>
    <property type="match status" value="1"/>
</dbReference>
<dbReference type="SUPFAM" id="SSF48726">
    <property type="entry name" value="Immunoglobulin"/>
    <property type="match status" value="1"/>
</dbReference>
<dbReference type="InterPro" id="IPR050671">
    <property type="entry name" value="CD300_family_receptors"/>
</dbReference>
<name>A0AAV7T8G5_PLEWA</name>
<evidence type="ECO:0000256" key="4">
    <source>
        <dbReference type="ARBA" id="ARBA00023136"/>
    </source>
</evidence>
<evidence type="ECO:0000256" key="7">
    <source>
        <dbReference type="SAM" id="SignalP"/>
    </source>
</evidence>
<evidence type="ECO:0000256" key="3">
    <source>
        <dbReference type="ARBA" id="ARBA00022729"/>
    </source>
</evidence>
<keyword evidence="6" id="KW-1133">Transmembrane helix</keyword>
<evidence type="ECO:0000313" key="9">
    <source>
        <dbReference type="EMBL" id="KAJ1172711.1"/>
    </source>
</evidence>
<dbReference type="Gene3D" id="2.60.40.10">
    <property type="entry name" value="Immunoglobulins"/>
    <property type="match status" value="1"/>
</dbReference>
<feature type="chain" id="PRO_5043764957" description="Immunoglobulin domain-containing protein" evidence="7">
    <location>
        <begin position="27"/>
        <end position="355"/>
    </location>
</feature>
<organism evidence="9 10">
    <name type="scientific">Pleurodeles waltl</name>
    <name type="common">Iberian ribbed newt</name>
    <dbReference type="NCBI Taxonomy" id="8319"/>
    <lineage>
        <taxon>Eukaryota</taxon>
        <taxon>Metazoa</taxon>
        <taxon>Chordata</taxon>
        <taxon>Craniata</taxon>
        <taxon>Vertebrata</taxon>
        <taxon>Euteleostomi</taxon>
        <taxon>Amphibia</taxon>
        <taxon>Batrachia</taxon>
        <taxon>Caudata</taxon>
        <taxon>Salamandroidea</taxon>
        <taxon>Salamandridae</taxon>
        <taxon>Pleurodelinae</taxon>
        <taxon>Pleurodeles</taxon>
    </lineage>
</organism>
<dbReference type="InterPro" id="IPR013106">
    <property type="entry name" value="Ig_V-set"/>
</dbReference>
<dbReference type="GO" id="GO:0005886">
    <property type="term" value="C:plasma membrane"/>
    <property type="evidence" value="ECO:0007669"/>
    <property type="project" value="TreeGrafter"/>
</dbReference>
<dbReference type="FunFam" id="2.60.40.10:FF:000370">
    <property type="entry name" value="CMRF35-like molecule 1"/>
    <property type="match status" value="1"/>
</dbReference>
<dbReference type="PANTHER" id="PTHR11860:SF87">
    <property type="entry name" value="CMRF35-LIKE MOLECULE 8"/>
    <property type="match status" value="1"/>
</dbReference>
<dbReference type="InterPro" id="IPR003599">
    <property type="entry name" value="Ig_sub"/>
</dbReference>
<feature type="domain" description="Immunoglobulin" evidence="8">
    <location>
        <begin position="31"/>
        <end position="132"/>
    </location>
</feature>
<evidence type="ECO:0000256" key="2">
    <source>
        <dbReference type="ARBA" id="ARBA00022692"/>
    </source>
</evidence>
<dbReference type="Pfam" id="PF07686">
    <property type="entry name" value="V-set"/>
    <property type="match status" value="1"/>
</dbReference>
<dbReference type="EMBL" id="JANPWB010000007">
    <property type="protein sequence ID" value="KAJ1172711.1"/>
    <property type="molecule type" value="Genomic_DNA"/>
</dbReference>
<protein>
    <recommendedName>
        <fullName evidence="8">Immunoglobulin domain-containing protein</fullName>
    </recommendedName>
</protein>
<dbReference type="Proteomes" id="UP001066276">
    <property type="component" value="Chromosome 4_1"/>
</dbReference>
<dbReference type="AlphaFoldDB" id="A0AAV7T8G5"/>
<dbReference type="InterPro" id="IPR013783">
    <property type="entry name" value="Ig-like_fold"/>
</dbReference>
<evidence type="ECO:0000256" key="5">
    <source>
        <dbReference type="ARBA" id="ARBA00023157"/>
    </source>
</evidence>
<keyword evidence="3 7" id="KW-0732">Signal</keyword>
<accession>A0AAV7T8G5</accession>
<dbReference type="InterPro" id="IPR036179">
    <property type="entry name" value="Ig-like_dom_sf"/>
</dbReference>